<evidence type="ECO:0000313" key="8">
    <source>
        <dbReference type="Proteomes" id="UP000182521"/>
    </source>
</evidence>
<dbReference type="InterPro" id="IPR045014">
    <property type="entry name" value="TM41A/B"/>
</dbReference>
<proteinExistence type="predicted"/>
<sequence length="236" mass="26236">MRKKYKLIPIIILVIGLLAFFMLGGYKYLTLETLKQNYDRLLHFTSENLILSSLIYSVCYILVVAFSIPGAAVMTLLGGFLFGIVFGSILVVSSATIGAVILFLAVKTSFGEMLKDKAKGSIEKMRKGFSDNAFNYLLVLRLVPIFPFFVINIACGVLNIKLKDFFFGTLLGIIPGSVIYVWVGTGLGYAIKQGQELNLSIIFQKEFILPILALALLSLIPVIKKKLTRDKSYERN</sequence>
<dbReference type="KEGG" id="frc:KX01_739"/>
<keyword evidence="4 5" id="KW-0472">Membrane</keyword>
<dbReference type="EMBL" id="CP009654">
    <property type="protein sequence ID" value="APC96744.1"/>
    <property type="molecule type" value="Genomic_DNA"/>
</dbReference>
<dbReference type="STRING" id="1542390.KX01_739"/>
<accession>A0A1J0KSI9</accession>
<dbReference type="GO" id="GO:0005886">
    <property type="term" value="C:plasma membrane"/>
    <property type="evidence" value="ECO:0007669"/>
    <property type="project" value="UniProtKB-ARBA"/>
</dbReference>
<evidence type="ECO:0000259" key="6">
    <source>
        <dbReference type="Pfam" id="PF09335"/>
    </source>
</evidence>
<feature type="transmembrane region" description="Helical" evidence="5">
    <location>
        <begin position="80"/>
        <end position="106"/>
    </location>
</feature>
<keyword evidence="2 5" id="KW-0812">Transmembrane</keyword>
<keyword evidence="3 5" id="KW-1133">Transmembrane helix</keyword>
<keyword evidence="8" id="KW-1185">Reference proteome</keyword>
<dbReference type="InterPro" id="IPR032816">
    <property type="entry name" value="VTT_dom"/>
</dbReference>
<gene>
    <name evidence="7" type="ORF">KX01_739</name>
</gene>
<dbReference type="PANTHER" id="PTHR43220:SF18">
    <property type="entry name" value="TRANSMEMBRANE PROTEIN 41B"/>
    <property type="match status" value="1"/>
</dbReference>
<evidence type="ECO:0000256" key="5">
    <source>
        <dbReference type="SAM" id="Phobius"/>
    </source>
</evidence>
<comment type="subcellular location">
    <subcellularLocation>
        <location evidence="1">Membrane</location>
        <topology evidence="1">Multi-pass membrane protein</topology>
    </subcellularLocation>
</comment>
<feature type="transmembrane region" description="Helical" evidence="5">
    <location>
        <begin position="49"/>
        <end position="68"/>
    </location>
</feature>
<evidence type="ECO:0000256" key="4">
    <source>
        <dbReference type="ARBA" id="ARBA00023136"/>
    </source>
</evidence>
<name>A0A1J0KSI9_9GAMM</name>
<dbReference type="RefSeq" id="WP_071663701.1">
    <property type="nucleotide sequence ID" value="NZ_CP009654.1"/>
</dbReference>
<feature type="transmembrane region" description="Helical" evidence="5">
    <location>
        <begin position="165"/>
        <end position="187"/>
    </location>
</feature>
<dbReference type="AlphaFoldDB" id="A0A1J0KSI9"/>
<dbReference type="Proteomes" id="UP000182521">
    <property type="component" value="Chromosome"/>
</dbReference>
<evidence type="ECO:0000313" key="7">
    <source>
        <dbReference type="EMBL" id="APC96744.1"/>
    </source>
</evidence>
<evidence type="ECO:0000256" key="2">
    <source>
        <dbReference type="ARBA" id="ARBA00022692"/>
    </source>
</evidence>
<feature type="transmembrane region" description="Helical" evidence="5">
    <location>
        <begin position="207"/>
        <end position="223"/>
    </location>
</feature>
<feature type="transmembrane region" description="Helical" evidence="5">
    <location>
        <begin position="7"/>
        <end position="29"/>
    </location>
</feature>
<dbReference type="Pfam" id="PF09335">
    <property type="entry name" value="VTT_dom"/>
    <property type="match status" value="1"/>
</dbReference>
<evidence type="ECO:0000256" key="1">
    <source>
        <dbReference type="ARBA" id="ARBA00004141"/>
    </source>
</evidence>
<reference evidence="8" key="1">
    <citation type="submission" date="2014-10" db="EMBL/GenBank/DDBJ databases">
        <authorList>
            <person name="Kuske C.R."/>
            <person name="Challacombe J.F."/>
            <person name="Daligault H.E."/>
            <person name="Davenport K.W."/>
            <person name="Johnson S.L."/>
            <person name="Siddaramappa S."/>
            <person name="Petersen J.M."/>
        </authorList>
    </citation>
    <scope>NUCLEOTIDE SEQUENCE [LARGE SCALE GENOMIC DNA]</scope>
    <source>
        <strain evidence="8">CA97-1460</strain>
    </source>
</reference>
<feature type="transmembrane region" description="Helical" evidence="5">
    <location>
        <begin position="133"/>
        <end position="158"/>
    </location>
</feature>
<feature type="domain" description="VTT" evidence="6">
    <location>
        <begin position="72"/>
        <end position="184"/>
    </location>
</feature>
<dbReference type="PANTHER" id="PTHR43220">
    <property type="match status" value="1"/>
</dbReference>
<dbReference type="OrthoDB" id="9800167at2"/>
<organism evidence="7 8">
    <name type="scientific">Francisella frigiditurris</name>
    <dbReference type="NCBI Taxonomy" id="1542390"/>
    <lineage>
        <taxon>Bacteria</taxon>
        <taxon>Pseudomonadati</taxon>
        <taxon>Pseudomonadota</taxon>
        <taxon>Gammaproteobacteria</taxon>
        <taxon>Thiotrichales</taxon>
        <taxon>Francisellaceae</taxon>
        <taxon>Francisella</taxon>
    </lineage>
</organism>
<evidence type="ECO:0000256" key="3">
    <source>
        <dbReference type="ARBA" id="ARBA00022989"/>
    </source>
</evidence>
<protein>
    <recommendedName>
        <fullName evidence="6">VTT domain-containing protein</fullName>
    </recommendedName>
</protein>